<proteinExistence type="inferred from homology"/>
<gene>
    <name evidence="9" type="ORF">IXB50_20030</name>
</gene>
<dbReference type="Pfam" id="PF06155">
    <property type="entry name" value="GBBH-like_N"/>
    <property type="match status" value="1"/>
</dbReference>
<reference evidence="9" key="2">
    <citation type="journal article" date="2021" name="Mar. Drugs">
        <title>Genome Reduction and Secondary Metabolism of the Marine Sponge-Associated Cyanobacterium Leptothoe.</title>
        <authorList>
            <person name="Konstantinou D."/>
            <person name="Popin R.V."/>
            <person name="Fewer D.P."/>
            <person name="Sivonen K."/>
            <person name="Gkelis S."/>
        </authorList>
    </citation>
    <scope>NUCLEOTIDE SEQUENCE</scope>
    <source>
        <strain evidence="9">TAU-MAC 1115</strain>
    </source>
</reference>
<keyword evidence="10" id="KW-1185">Reference proteome</keyword>
<evidence type="ECO:0000256" key="1">
    <source>
        <dbReference type="ARBA" id="ARBA00001954"/>
    </source>
</evidence>
<evidence type="ECO:0000256" key="2">
    <source>
        <dbReference type="ARBA" id="ARBA00008654"/>
    </source>
</evidence>
<dbReference type="Gene3D" id="3.60.130.10">
    <property type="entry name" value="Clavaminate synthase-like"/>
    <property type="match status" value="1"/>
</dbReference>
<dbReference type="InterPro" id="IPR010376">
    <property type="entry name" value="GBBH-like_N"/>
</dbReference>
<dbReference type="InterPro" id="IPR042098">
    <property type="entry name" value="TauD-like_sf"/>
</dbReference>
<comment type="similarity">
    <text evidence="2">Belongs to the gamma-BBH/TMLD family.</text>
</comment>
<evidence type="ECO:0000256" key="3">
    <source>
        <dbReference type="ARBA" id="ARBA00022723"/>
    </source>
</evidence>
<keyword evidence="4 9" id="KW-0223">Dioxygenase</keyword>
<accession>A0A947DKS0</accession>
<dbReference type="PANTHER" id="PTHR10696">
    <property type="entry name" value="GAMMA-BUTYROBETAINE HYDROXYLASE-RELATED"/>
    <property type="match status" value="1"/>
</dbReference>
<dbReference type="SUPFAM" id="SSF51197">
    <property type="entry name" value="Clavaminate synthase-like"/>
    <property type="match status" value="1"/>
</dbReference>
<reference evidence="9" key="1">
    <citation type="submission" date="2020-11" db="EMBL/GenBank/DDBJ databases">
        <authorList>
            <person name="Konstantinou D."/>
            <person name="Gkelis S."/>
            <person name="Popin R."/>
            <person name="Fewer D."/>
            <person name="Sivonen K."/>
        </authorList>
    </citation>
    <scope>NUCLEOTIDE SEQUENCE</scope>
    <source>
        <strain evidence="9">TAU-MAC 1115</strain>
    </source>
</reference>
<dbReference type="GO" id="GO:0016706">
    <property type="term" value="F:2-oxoglutarate-dependent dioxygenase activity"/>
    <property type="evidence" value="ECO:0007669"/>
    <property type="project" value="UniProtKB-ARBA"/>
</dbReference>
<dbReference type="Gene3D" id="3.30.2020.30">
    <property type="match status" value="1"/>
</dbReference>
<comment type="caution">
    <text evidence="9">The sequence shown here is derived from an EMBL/GenBank/DDBJ whole genome shotgun (WGS) entry which is preliminary data.</text>
</comment>
<dbReference type="EMBL" id="JADOES010000056">
    <property type="protein sequence ID" value="MBT9317714.1"/>
    <property type="molecule type" value="Genomic_DNA"/>
</dbReference>
<sequence length="374" mass="43073">MNRAVITHIVQSSDALKITWQDGNQSTFNYIWLRDNAPKNNFSIGKGMAISFDIPLDVTPIRVTLNETLDIEWADDENIYQFDPAWLWANAYKPEEKNKPQSPLKLWRAVDIIHNLPIYSYPQLVSDEKKLRDMLQDVNDLGFAILQDVEQKKGMVLKVVELFGYVRESQYGRLYDLRMEPNPKHLSYTNLRVPAHVDGPYRHSMPTVQLIHSLVNSVDGGESTLVDGIFLAEELRRIDPTAFQLLATTPVTFRYGDDKSVLEYEGTIIETNRENCITGVRMNPIVIQPFYIEPQKMKDFYAAYQQFGRMTEDDANRIVTKLDAGNLLLFKNQRILHGREEFKPNKGERYLQGCYSDADDLGSKLAVLNRKFIS</sequence>
<evidence type="ECO:0000313" key="9">
    <source>
        <dbReference type="EMBL" id="MBT9317714.1"/>
    </source>
</evidence>
<evidence type="ECO:0000259" key="7">
    <source>
        <dbReference type="Pfam" id="PF02668"/>
    </source>
</evidence>
<dbReference type="InterPro" id="IPR050411">
    <property type="entry name" value="AlphaKG_dependent_hydroxylases"/>
</dbReference>
<keyword evidence="5" id="KW-0560">Oxidoreductase</keyword>
<dbReference type="InterPro" id="IPR038492">
    <property type="entry name" value="GBBH-like_N_sf"/>
</dbReference>
<evidence type="ECO:0000259" key="8">
    <source>
        <dbReference type="Pfam" id="PF06155"/>
    </source>
</evidence>
<dbReference type="InterPro" id="IPR003819">
    <property type="entry name" value="TauD/TfdA-like"/>
</dbReference>
<comment type="cofactor">
    <cofactor evidence="1">
        <name>Fe(2+)</name>
        <dbReference type="ChEBI" id="CHEBI:29033"/>
    </cofactor>
</comment>
<evidence type="ECO:0000256" key="4">
    <source>
        <dbReference type="ARBA" id="ARBA00022964"/>
    </source>
</evidence>
<feature type="domain" description="Gamma-butyrobetaine hydroxylase-like N-terminal" evidence="8">
    <location>
        <begin position="11"/>
        <end position="83"/>
    </location>
</feature>
<dbReference type="Pfam" id="PF02668">
    <property type="entry name" value="TauD"/>
    <property type="match status" value="1"/>
</dbReference>
<dbReference type="GO" id="GO:0046872">
    <property type="term" value="F:metal ion binding"/>
    <property type="evidence" value="ECO:0007669"/>
    <property type="project" value="UniProtKB-KW"/>
</dbReference>
<feature type="domain" description="TauD/TfdA-like" evidence="7">
    <location>
        <begin position="120"/>
        <end position="355"/>
    </location>
</feature>
<dbReference type="Proteomes" id="UP000717364">
    <property type="component" value="Unassembled WGS sequence"/>
</dbReference>
<protein>
    <submittedName>
        <fullName evidence="9">TauD/TfdA family dioxygenase</fullName>
    </submittedName>
</protein>
<evidence type="ECO:0000256" key="5">
    <source>
        <dbReference type="ARBA" id="ARBA00023002"/>
    </source>
</evidence>
<keyword evidence="3" id="KW-0479">Metal-binding</keyword>
<organism evidence="9 10">
    <name type="scientific">Leptothoe spongobia TAU-MAC 1115</name>
    <dbReference type="NCBI Taxonomy" id="1967444"/>
    <lineage>
        <taxon>Bacteria</taxon>
        <taxon>Bacillati</taxon>
        <taxon>Cyanobacteriota</taxon>
        <taxon>Cyanophyceae</taxon>
        <taxon>Nodosilineales</taxon>
        <taxon>Cymatolegaceae</taxon>
        <taxon>Leptothoe</taxon>
        <taxon>Leptothoe spongobia</taxon>
    </lineage>
</organism>
<keyword evidence="6" id="KW-0408">Iron</keyword>
<dbReference type="RefSeq" id="WP_215610778.1">
    <property type="nucleotide sequence ID" value="NZ_JADOES010000056.1"/>
</dbReference>
<evidence type="ECO:0000313" key="10">
    <source>
        <dbReference type="Proteomes" id="UP000717364"/>
    </source>
</evidence>
<evidence type="ECO:0000256" key="6">
    <source>
        <dbReference type="ARBA" id="ARBA00023004"/>
    </source>
</evidence>
<dbReference type="AlphaFoldDB" id="A0A947DKS0"/>
<dbReference type="PANTHER" id="PTHR10696:SF25">
    <property type="entry name" value="OXIDOREDUCTASE AIM17-RELATED"/>
    <property type="match status" value="1"/>
</dbReference>
<name>A0A947DKS0_9CYAN</name>
<dbReference type="GO" id="GO:0045329">
    <property type="term" value="P:carnitine biosynthetic process"/>
    <property type="evidence" value="ECO:0007669"/>
    <property type="project" value="TreeGrafter"/>
</dbReference>